<comment type="similarity">
    <text evidence="4">Belongs to the trans-sulfuration enzymes family.</text>
</comment>
<dbReference type="PANTHER" id="PTHR11808">
    <property type="entry name" value="TRANS-SULFURATION ENZYME FAMILY MEMBER"/>
    <property type="match status" value="1"/>
</dbReference>
<dbReference type="PIRSF" id="PIRSF001434">
    <property type="entry name" value="CGS"/>
    <property type="match status" value="1"/>
</dbReference>
<dbReference type="InterPro" id="IPR000277">
    <property type="entry name" value="Cys/Met-Metab_PyrdxlP-dep_enz"/>
</dbReference>
<gene>
    <name evidence="5" type="ORF">CDL10_03800</name>
</gene>
<dbReference type="InterPro" id="IPR015422">
    <property type="entry name" value="PyrdxlP-dep_Trfase_small"/>
</dbReference>
<sequence length="398" mass="44218">MITSDNPNDCCFETQAIRTQCQRSQYNEHTTPLYLTSSFVFDNAEEMKAVFAEEVDKFSYARFSNPNQTELVEKLCLIEKAEAGYSFSTGMAAIFGSIFPLIKPGDHIVSCLNIFGSSRTILSTILSEWGVDTSYFEAKSTDKIEDLIQPKTKILFVETPTNPGVDVLDLSYLGEVARKYNLIFVVDNTFATPYLQNPTDFGADIVVHSTTKLIDGQGRVCGGIAVGKKDLIRKIYFFSRTIGSSMSAFDAWVLSKSIETLAVRVDKHCQNALKIAHFLESHPQIEFVRYPFLPSHPQYEIAKKQMKQGGNIIAFGIKGRLDAGRAFLNALQLCSRSANLGDSRTIVTHPASTTHSKVPAEEKIATGITDNLIRLSVGLENTRDIIRDLEQALTITQQ</sequence>
<comment type="cofactor">
    <cofactor evidence="1 4">
        <name>pyridoxal 5'-phosphate</name>
        <dbReference type="ChEBI" id="CHEBI:597326"/>
    </cofactor>
</comment>
<dbReference type="GO" id="GO:0016846">
    <property type="term" value="F:carbon-sulfur lyase activity"/>
    <property type="evidence" value="ECO:0007669"/>
    <property type="project" value="TreeGrafter"/>
</dbReference>
<name>A0A2M9R4E9_9FLAO</name>
<dbReference type="GO" id="GO:0030170">
    <property type="term" value="F:pyridoxal phosphate binding"/>
    <property type="evidence" value="ECO:0007669"/>
    <property type="project" value="InterPro"/>
</dbReference>
<evidence type="ECO:0000256" key="2">
    <source>
        <dbReference type="ARBA" id="ARBA00022898"/>
    </source>
</evidence>
<dbReference type="GO" id="GO:0005737">
    <property type="term" value="C:cytoplasm"/>
    <property type="evidence" value="ECO:0007669"/>
    <property type="project" value="TreeGrafter"/>
</dbReference>
<dbReference type="InterPro" id="IPR015424">
    <property type="entry name" value="PyrdxlP-dep_Trfase"/>
</dbReference>
<dbReference type="FunFam" id="3.90.1150.10:FF:000033">
    <property type="entry name" value="Cystathionine gamma-synthase"/>
    <property type="match status" value="1"/>
</dbReference>
<dbReference type="InterPro" id="IPR015421">
    <property type="entry name" value="PyrdxlP-dep_Trfase_major"/>
</dbReference>
<dbReference type="FunFam" id="3.40.640.10:FF:000046">
    <property type="entry name" value="Cystathionine gamma-lyase"/>
    <property type="match status" value="1"/>
</dbReference>
<proteinExistence type="inferred from homology"/>
<protein>
    <submittedName>
        <fullName evidence="5">O-succinylhomoserine sulfhydrylase</fullName>
    </submittedName>
</protein>
<dbReference type="PANTHER" id="PTHR11808:SF80">
    <property type="entry name" value="CYSTATHIONINE GAMMA-LYASE"/>
    <property type="match status" value="1"/>
</dbReference>
<dbReference type="EMBL" id="NIPO01000001">
    <property type="protein sequence ID" value="PJR03741.1"/>
    <property type="molecule type" value="Genomic_DNA"/>
</dbReference>
<dbReference type="AlphaFoldDB" id="A0A2M9R4E9"/>
<dbReference type="GO" id="GO:0009086">
    <property type="term" value="P:methionine biosynthetic process"/>
    <property type="evidence" value="ECO:0007669"/>
    <property type="project" value="UniProtKB-ARBA"/>
</dbReference>
<evidence type="ECO:0000313" key="6">
    <source>
        <dbReference type="Proteomes" id="UP000231960"/>
    </source>
</evidence>
<dbReference type="Pfam" id="PF01053">
    <property type="entry name" value="Cys_Met_Meta_PP"/>
    <property type="match status" value="1"/>
</dbReference>
<organism evidence="5 6">
    <name type="scientific">Avrilella dinanensis</name>
    <dbReference type="NCBI Taxonomy" id="2008672"/>
    <lineage>
        <taxon>Bacteria</taxon>
        <taxon>Pseudomonadati</taxon>
        <taxon>Bacteroidota</taxon>
        <taxon>Flavobacteriia</taxon>
        <taxon>Flavobacteriales</taxon>
        <taxon>Flavobacteriaceae</taxon>
        <taxon>Avrilella</taxon>
    </lineage>
</organism>
<reference evidence="5 6" key="1">
    <citation type="submission" date="2017-06" db="EMBL/GenBank/DDBJ databases">
        <title>Description of Avrilella dinanensis gen. nov. sp. nov.</title>
        <authorList>
            <person name="Leyer C."/>
            <person name="Sassi M."/>
            <person name="Minet J."/>
            <person name="Kayal S."/>
            <person name="Cattoir V."/>
        </authorList>
    </citation>
    <scope>NUCLEOTIDE SEQUENCE [LARGE SCALE GENOMIC DNA]</scope>
    <source>
        <strain evidence="5 6">UR159</strain>
    </source>
</reference>
<dbReference type="GO" id="GO:0019346">
    <property type="term" value="P:transsulfuration"/>
    <property type="evidence" value="ECO:0007669"/>
    <property type="project" value="InterPro"/>
</dbReference>
<dbReference type="OrthoDB" id="9803729at2"/>
<keyword evidence="2 3" id="KW-0663">Pyridoxal phosphate</keyword>
<accession>A0A2M9R4E9</accession>
<dbReference type="CDD" id="cd00614">
    <property type="entry name" value="CGS_like"/>
    <property type="match status" value="1"/>
</dbReference>
<dbReference type="Gene3D" id="3.90.1150.10">
    <property type="entry name" value="Aspartate Aminotransferase, domain 1"/>
    <property type="match status" value="1"/>
</dbReference>
<evidence type="ECO:0000313" key="5">
    <source>
        <dbReference type="EMBL" id="PJR03741.1"/>
    </source>
</evidence>
<evidence type="ECO:0000256" key="4">
    <source>
        <dbReference type="RuleBase" id="RU362118"/>
    </source>
</evidence>
<feature type="modified residue" description="N6-(pyridoxal phosphate)lysine" evidence="3">
    <location>
        <position position="212"/>
    </location>
</feature>
<dbReference type="RefSeq" id="WP_100677309.1">
    <property type="nucleotide sequence ID" value="NZ_NIPO01000001.1"/>
</dbReference>
<dbReference type="Gene3D" id="3.40.640.10">
    <property type="entry name" value="Type I PLP-dependent aspartate aminotransferase-like (Major domain)"/>
    <property type="match status" value="1"/>
</dbReference>
<evidence type="ECO:0000256" key="1">
    <source>
        <dbReference type="ARBA" id="ARBA00001933"/>
    </source>
</evidence>
<keyword evidence="6" id="KW-1185">Reference proteome</keyword>
<dbReference type="SUPFAM" id="SSF53383">
    <property type="entry name" value="PLP-dependent transferases"/>
    <property type="match status" value="1"/>
</dbReference>
<dbReference type="Proteomes" id="UP000231960">
    <property type="component" value="Unassembled WGS sequence"/>
</dbReference>
<comment type="caution">
    <text evidence="5">The sequence shown here is derived from an EMBL/GenBank/DDBJ whole genome shotgun (WGS) entry which is preliminary data.</text>
</comment>
<evidence type="ECO:0000256" key="3">
    <source>
        <dbReference type="PIRSR" id="PIRSR001434-2"/>
    </source>
</evidence>